<dbReference type="SUPFAM" id="SSF56112">
    <property type="entry name" value="Protein kinase-like (PK-like)"/>
    <property type="match status" value="1"/>
</dbReference>
<proteinExistence type="predicted"/>
<comment type="catalytic activity">
    <reaction evidence="8">
        <text>L-seryl-[protein] + ATP = O-phospho-L-seryl-[protein] + ADP + H(+)</text>
        <dbReference type="Rhea" id="RHEA:17989"/>
        <dbReference type="Rhea" id="RHEA-COMP:9863"/>
        <dbReference type="Rhea" id="RHEA-COMP:11604"/>
        <dbReference type="ChEBI" id="CHEBI:15378"/>
        <dbReference type="ChEBI" id="CHEBI:29999"/>
        <dbReference type="ChEBI" id="CHEBI:30616"/>
        <dbReference type="ChEBI" id="CHEBI:83421"/>
        <dbReference type="ChEBI" id="CHEBI:456216"/>
        <dbReference type="EC" id="2.7.11.1"/>
    </reaction>
</comment>
<dbReference type="GO" id="GO:0004674">
    <property type="term" value="F:protein serine/threonine kinase activity"/>
    <property type="evidence" value="ECO:0007669"/>
    <property type="project" value="UniProtKB-KW"/>
</dbReference>
<dbReference type="PANTHER" id="PTHR45998">
    <property type="entry name" value="SERINE/THREONINE-PROTEIN KINASE 16"/>
    <property type="match status" value="1"/>
</dbReference>
<comment type="catalytic activity">
    <reaction evidence="7">
        <text>L-threonyl-[protein] + ATP = O-phospho-L-threonyl-[protein] + ADP + H(+)</text>
        <dbReference type="Rhea" id="RHEA:46608"/>
        <dbReference type="Rhea" id="RHEA-COMP:11060"/>
        <dbReference type="Rhea" id="RHEA-COMP:11605"/>
        <dbReference type="ChEBI" id="CHEBI:15378"/>
        <dbReference type="ChEBI" id="CHEBI:30013"/>
        <dbReference type="ChEBI" id="CHEBI:30616"/>
        <dbReference type="ChEBI" id="CHEBI:61977"/>
        <dbReference type="ChEBI" id="CHEBI:456216"/>
        <dbReference type="EC" id="2.7.11.1"/>
    </reaction>
</comment>
<dbReference type="OrthoDB" id="248923at2759"/>
<comment type="caution">
    <text evidence="10">The sequence shown here is derived from an EMBL/GenBank/DDBJ whole genome shotgun (WGS) entry which is preliminary data.</text>
</comment>
<dbReference type="Pfam" id="PF00069">
    <property type="entry name" value="Pkinase"/>
    <property type="match status" value="1"/>
</dbReference>
<feature type="domain" description="Protein kinase" evidence="9">
    <location>
        <begin position="17"/>
        <end position="293"/>
    </location>
</feature>
<sequence>MGCALSSADLSGDGLRIKVIKEIAKGGFSQVLRCEDMDSGDAYAVKKIIVNSDEEEIRVHEEVEVHRLLNGVENAVQLLGIISGDSTFHLVFPYYDRGNLADELGRRRENSEWLDQLQVLTYFVEVCSVVEFLHAKSIAHRDLKTANILIGDDGRGLLTDFGSCGRVPRLVENSRQHQEYLDEAAELCSMPYRAPELFTCEVGSMITDRVDIWSLGCCLYALCFFVSPFDLTYEKGNSIALAVQSPQMIPYPKEAPYNEEVMDLIKWMLAVESEQRPSAREVMIRSRELQMRLQNVKASESSEIFREGTLLNHGIIEELFVGCETAVDQDSLADKLHAVDINTPLLRAKFPYKRSSIRRRRVSPETRMLSKVAVLLSVVAAVSACAAPNGTDKAMHWWQCNAGPITFYNATPFDSTGTKYEYPIHLSQPIIVKADILNPTHVYTKPDLRNTVNLWSLSSVGSCHWSSLPTLGLLKDLSACDQGVPCPVETGRQTLPVQIDFTQFQAIINLLKDNQPYQLEYLLHDRKTGDDACLMVQAWAYLK</sequence>
<dbReference type="EC" id="2.7.11.1" evidence="1"/>
<evidence type="ECO:0000313" key="10">
    <source>
        <dbReference type="EMBL" id="CAD6187859.1"/>
    </source>
</evidence>
<keyword evidence="11" id="KW-1185">Reference proteome</keyword>
<reference evidence="10" key="1">
    <citation type="submission" date="2020-10" db="EMBL/GenBank/DDBJ databases">
        <authorList>
            <person name="Kikuchi T."/>
        </authorList>
    </citation>
    <scope>NUCLEOTIDE SEQUENCE</scope>
    <source>
        <strain evidence="10">NKZ352</strain>
    </source>
</reference>
<accession>A0A8S1GWV8</accession>
<dbReference type="PANTHER" id="PTHR45998:SF2">
    <property type="entry name" value="SERINE_THREONINE-PROTEIN KINASE 16"/>
    <property type="match status" value="1"/>
</dbReference>
<dbReference type="EMBL" id="CAJGYM010000007">
    <property type="protein sequence ID" value="CAD6187859.1"/>
    <property type="molecule type" value="Genomic_DNA"/>
</dbReference>
<dbReference type="Gene3D" id="1.10.510.10">
    <property type="entry name" value="Transferase(Phosphotransferase) domain 1"/>
    <property type="match status" value="1"/>
</dbReference>
<evidence type="ECO:0000256" key="8">
    <source>
        <dbReference type="ARBA" id="ARBA00048679"/>
    </source>
</evidence>
<keyword evidence="5" id="KW-0418">Kinase</keyword>
<gene>
    <name evidence="10" type="ORF">CAUJ_LOCUS3778</name>
</gene>
<dbReference type="PROSITE" id="PS50011">
    <property type="entry name" value="PROTEIN_KINASE_DOM"/>
    <property type="match status" value="1"/>
</dbReference>
<evidence type="ECO:0000256" key="2">
    <source>
        <dbReference type="ARBA" id="ARBA00022527"/>
    </source>
</evidence>
<name>A0A8S1GWV8_9PELO</name>
<dbReference type="GO" id="GO:0005794">
    <property type="term" value="C:Golgi apparatus"/>
    <property type="evidence" value="ECO:0007669"/>
    <property type="project" value="TreeGrafter"/>
</dbReference>
<dbReference type="Proteomes" id="UP000835052">
    <property type="component" value="Unassembled WGS sequence"/>
</dbReference>
<evidence type="ECO:0000256" key="6">
    <source>
        <dbReference type="ARBA" id="ARBA00022840"/>
    </source>
</evidence>
<evidence type="ECO:0000256" key="4">
    <source>
        <dbReference type="ARBA" id="ARBA00022741"/>
    </source>
</evidence>
<evidence type="ECO:0000256" key="3">
    <source>
        <dbReference type="ARBA" id="ARBA00022679"/>
    </source>
</evidence>
<evidence type="ECO:0000256" key="5">
    <source>
        <dbReference type="ARBA" id="ARBA00022777"/>
    </source>
</evidence>
<protein>
    <recommendedName>
        <fullName evidence="1">non-specific serine/threonine protein kinase</fullName>
        <ecNumber evidence="1">2.7.11.1</ecNumber>
    </recommendedName>
</protein>
<dbReference type="InterPro" id="IPR011009">
    <property type="entry name" value="Kinase-like_dom_sf"/>
</dbReference>
<evidence type="ECO:0000313" key="11">
    <source>
        <dbReference type="Proteomes" id="UP000835052"/>
    </source>
</evidence>
<evidence type="ECO:0000259" key="9">
    <source>
        <dbReference type="PROSITE" id="PS50011"/>
    </source>
</evidence>
<organism evidence="10 11">
    <name type="scientific">Caenorhabditis auriculariae</name>
    <dbReference type="NCBI Taxonomy" id="2777116"/>
    <lineage>
        <taxon>Eukaryota</taxon>
        <taxon>Metazoa</taxon>
        <taxon>Ecdysozoa</taxon>
        <taxon>Nematoda</taxon>
        <taxon>Chromadorea</taxon>
        <taxon>Rhabditida</taxon>
        <taxon>Rhabditina</taxon>
        <taxon>Rhabditomorpha</taxon>
        <taxon>Rhabditoidea</taxon>
        <taxon>Rhabditidae</taxon>
        <taxon>Peloderinae</taxon>
        <taxon>Caenorhabditis</taxon>
    </lineage>
</organism>
<dbReference type="InterPro" id="IPR008271">
    <property type="entry name" value="Ser/Thr_kinase_AS"/>
</dbReference>
<keyword evidence="6" id="KW-0067">ATP-binding</keyword>
<keyword evidence="2" id="KW-0723">Serine/threonine-protein kinase</keyword>
<dbReference type="PROSITE" id="PS00108">
    <property type="entry name" value="PROTEIN_KINASE_ST"/>
    <property type="match status" value="1"/>
</dbReference>
<dbReference type="AlphaFoldDB" id="A0A8S1GWV8"/>
<keyword evidence="4" id="KW-0547">Nucleotide-binding</keyword>
<evidence type="ECO:0000256" key="7">
    <source>
        <dbReference type="ARBA" id="ARBA00047899"/>
    </source>
</evidence>
<keyword evidence="3" id="KW-0808">Transferase</keyword>
<dbReference type="SMART" id="SM00220">
    <property type="entry name" value="S_TKc"/>
    <property type="match status" value="1"/>
</dbReference>
<dbReference type="InterPro" id="IPR052239">
    <property type="entry name" value="Ser/Thr-specific_kinases"/>
</dbReference>
<dbReference type="GO" id="GO:0005524">
    <property type="term" value="F:ATP binding"/>
    <property type="evidence" value="ECO:0007669"/>
    <property type="project" value="UniProtKB-KW"/>
</dbReference>
<dbReference type="InterPro" id="IPR000719">
    <property type="entry name" value="Prot_kinase_dom"/>
</dbReference>
<evidence type="ECO:0000256" key="1">
    <source>
        <dbReference type="ARBA" id="ARBA00012513"/>
    </source>
</evidence>